<evidence type="ECO:0000313" key="3">
    <source>
        <dbReference type="Proteomes" id="UP000054342"/>
    </source>
</evidence>
<evidence type="ECO:0000313" key="2">
    <source>
        <dbReference type="EMBL" id="KIW57149.1"/>
    </source>
</evidence>
<organism evidence="2 3">
    <name type="scientific">Exophiala xenobiotica</name>
    <dbReference type="NCBI Taxonomy" id="348802"/>
    <lineage>
        <taxon>Eukaryota</taxon>
        <taxon>Fungi</taxon>
        <taxon>Dikarya</taxon>
        <taxon>Ascomycota</taxon>
        <taxon>Pezizomycotina</taxon>
        <taxon>Eurotiomycetes</taxon>
        <taxon>Chaetothyriomycetidae</taxon>
        <taxon>Chaetothyriales</taxon>
        <taxon>Herpotrichiellaceae</taxon>
        <taxon>Exophiala</taxon>
    </lineage>
</organism>
<feature type="compositionally biased region" description="Polar residues" evidence="1">
    <location>
        <begin position="150"/>
        <end position="161"/>
    </location>
</feature>
<gene>
    <name evidence="2" type="ORF">PV05_05741</name>
</gene>
<dbReference type="AlphaFoldDB" id="A0A0D2FAT7"/>
<evidence type="ECO:0000256" key="1">
    <source>
        <dbReference type="SAM" id="MobiDB-lite"/>
    </source>
</evidence>
<dbReference type="OrthoDB" id="10510542at2759"/>
<sequence length="172" mass="18990">METLQQQYWAQYEEAMELLQTGSAENVEKGLDLCLDLRRRIDLGLLLRAMANASLAMYSESSANKADYANECLDLATMMHEQAPDDDTGWLVDTAQELVKRMAKTDISWEGQFTKHWGAAKEAHEAREDTATASAALTTSSEIGEDETVGESQSSAATTFPETHETEEDFGA</sequence>
<name>A0A0D2FAT7_9EURO</name>
<reference evidence="2 3" key="1">
    <citation type="submission" date="2015-01" db="EMBL/GenBank/DDBJ databases">
        <title>The Genome Sequence of Exophiala xenobiotica CBS118157.</title>
        <authorList>
            <consortium name="The Broad Institute Genomics Platform"/>
            <person name="Cuomo C."/>
            <person name="de Hoog S."/>
            <person name="Gorbushina A."/>
            <person name="Stielow B."/>
            <person name="Teixiera M."/>
            <person name="Abouelleil A."/>
            <person name="Chapman S.B."/>
            <person name="Priest M."/>
            <person name="Young S.K."/>
            <person name="Wortman J."/>
            <person name="Nusbaum C."/>
            <person name="Birren B."/>
        </authorList>
    </citation>
    <scope>NUCLEOTIDE SEQUENCE [LARGE SCALE GENOMIC DNA]</scope>
    <source>
        <strain evidence="2 3">CBS 118157</strain>
    </source>
</reference>
<dbReference type="EMBL" id="KN847319">
    <property type="protein sequence ID" value="KIW57149.1"/>
    <property type="molecule type" value="Genomic_DNA"/>
</dbReference>
<dbReference type="GeneID" id="25327649"/>
<protein>
    <submittedName>
        <fullName evidence="2">Uncharacterized protein</fullName>
    </submittedName>
</protein>
<accession>A0A0D2FAT7</accession>
<proteinExistence type="predicted"/>
<keyword evidence="3" id="KW-1185">Reference proteome</keyword>
<dbReference type="Proteomes" id="UP000054342">
    <property type="component" value="Unassembled WGS sequence"/>
</dbReference>
<dbReference type="HOGENOM" id="CLU_119619_0_0_1"/>
<feature type="compositionally biased region" description="Low complexity" evidence="1">
    <location>
        <begin position="131"/>
        <end position="141"/>
    </location>
</feature>
<dbReference type="RefSeq" id="XP_013317733.1">
    <property type="nucleotide sequence ID" value="XM_013462279.1"/>
</dbReference>
<feature type="region of interest" description="Disordered" evidence="1">
    <location>
        <begin position="123"/>
        <end position="172"/>
    </location>
</feature>